<dbReference type="EMBL" id="JARIHO010000036">
    <property type="protein sequence ID" value="KAJ7331065.1"/>
    <property type="molecule type" value="Genomic_DNA"/>
</dbReference>
<reference evidence="1" key="1">
    <citation type="submission" date="2023-03" db="EMBL/GenBank/DDBJ databases">
        <title>Massive genome expansion in bonnet fungi (Mycena s.s.) driven by repeated elements and novel gene families across ecological guilds.</title>
        <authorList>
            <consortium name="Lawrence Berkeley National Laboratory"/>
            <person name="Harder C.B."/>
            <person name="Miyauchi S."/>
            <person name="Viragh M."/>
            <person name="Kuo A."/>
            <person name="Thoen E."/>
            <person name="Andreopoulos B."/>
            <person name="Lu D."/>
            <person name="Skrede I."/>
            <person name="Drula E."/>
            <person name="Henrissat B."/>
            <person name="Morin E."/>
            <person name="Kohler A."/>
            <person name="Barry K."/>
            <person name="LaButti K."/>
            <person name="Morin E."/>
            <person name="Salamov A."/>
            <person name="Lipzen A."/>
            <person name="Mereny Z."/>
            <person name="Hegedus B."/>
            <person name="Baldrian P."/>
            <person name="Stursova M."/>
            <person name="Weitz H."/>
            <person name="Taylor A."/>
            <person name="Grigoriev I.V."/>
            <person name="Nagy L.G."/>
            <person name="Martin F."/>
            <person name="Kauserud H."/>
        </authorList>
    </citation>
    <scope>NUCLEOTIDE SEQUENCE</scope>
    <source>
        <strain evidence="1">CBHHK002</strain>
    </source>
</reference>
<dbReference type="Proteomes" id="UP001218218">
    <property type="component" value="Unassembled WGS sequence"/>
</dbReference>
<name>A0AAD7EJH0_9AGAR</name>
<comment type="caution">
    <text evidence="1">The sequence shown here is derived from an EMBL/GenBank/DDBJ whole genome shotgun (WGS) entry which is preliminary data.</text>
</comment>
<gene>
    <name evidence="1" type="ORF">DFH08DRAFT_815150</name>
</gene>
<evidence type="ECO:0000313" key="1">
    <source>
        <dbReference type="EMBL" id="KAJ7331065.1"/>
    </source>
</evidence>
<keyword evidence="2" id="KW-1185">Reference proteome</keyword>
<organism evidence="1 2">
    <name type="scientific">Mycena albidolilacea</name>
    <dbReference type="NCBI Taxonomy" id="1033008"/>
    <lineage>
        <taxon>Eukaryota</taxon>
        <taxon>Fungi</taxon>
        <taxon>Dikarya</taxon>
        <taxon>Basidiomycota</taxon>
        <taxon>Agaricomycotina</taxon>
        <taxon>Agaricomycetes</taxon>
        <taxon>Agaricomycetidae</taxon>
        <taxon>Agaricales</taxon>
        <taxon>Marasmiineae</taxon>
        <taxon>Mycenaceae</taxon>
        <taxon>Mycena</taxon>
    </lineage>
</organism>
<protein>
    <submittedName>
        <fullName evidence="1">Uncharacterized protein</fullName>
    </submittedName>
</protein>
<dbReference type="AlphaFoldDB" id="A0AAD7EJH0"/>
<evidence type="ECO:0000313" key="2">
    <source>
        <dbReference type="Proteomes" id="UP001218218"/>
    </source>
</evidence>
<sequence>MPPFVPPGGSGCAKGRHLNVGLRKWGGRPMGGKGRHFSSLGAALGRQFTFYHVTGGGSVTIHVTHGGKEEKGGTMCKLCKMFLVSYCKHTASKQCWKWLKLEIESLKLNQVKITGLHLRSIFNLNLDPLIGNSLAAAARFSTLLSVFLIITAKDRWWLPHGSSTVDYRIPPKSLQKSPTKTWHPPMVQRNPSLPPIASFDELSSSGDTFPSTARQLRCDPYDAFGFAAEDSDVVACRKCGFWSHIACVKPLAYVDSDPDSDAESELSWHNVQFSFRCIKIGEVGTIHMLPELPNETNATWLPAALVDFDLSRAGREYKFEWIPGIVWRTREPENLVFYCSLSQWEELEDVLPLNEDQLGTLRLPGCFSPVTEDADTPDEQLSQLLLLAVPKIAQILATDASHPVLQHFVAHFKETPWNVEASLSWMKRCSFLPSPALEQMLVAPLAALSAHNLMCLKSEGSQKVFGPGCVLLQLLAIQHSLGEPWNLNGDTFVHIESGCLVPSPPLCLQGRNAMWESINPLVRAFESKMTTSQLVDWAEQFKAAHTAYDSMSSLVFYRWAMHSDSEAAASMPAIHIVHKGQPILFPSDLPQAEPQKKRVFIGEDVFD</sequence>
<proteinExistence type="predicted"/>
<accession>A0AAD7EJH0</accession>